<feature type="region of interest" description="Disordered" evidence="1">
    <location>
        <begin position="1"/>
        <end position="136"/>
    </location>
</feature>
<dbReference type="EMBL" id="JAWRVI010000039">
    <property type="protein sequence ID" value="KAK4086639.1"/>
    <property type="molecule type" value="Genomic_DNA"/>
</dbReference>
<organism evidence="2 3">
    <name type="scientific">Purpureocillium lilacinum</name>
    <name type="common">Paecilomyces lilacinus</name>
    <dbReference type="NCBI Taxonomy" id="33203"/>
    <lineage>
        <taxon>Eukaryota</taxon>
        <taxon>Fungi</taxon>
        <taxon>Dikarya</taxon>
        <taxon>Ascomycota</taxon>
        <taxon>Pezizomycotina</taxon>
        <taxon>Sordariomycetes</taxon>
        <taxon>Hypocreomycetidae</taxon>
        <taxon>Hypocreales</taxon>
        <taxon>Ophiocordycipitaceae</taxon>
        <taxon>Purpureocillium</taxon>
    </lineage>
</organism>
<dbReference type="Proteomes" id="UP001287286">
    <property type="component" value="Unassembled WGS sequence"/>
</dbReference>
<reference evidence="2 3" key="1">
    <citation type="journal article" date="2024" name="Microbiol. Resour. Announc.">
        <title>Genome annotations for the ascomycete fungi Trichoderma harzianum, Trichoderma aggressivum, and Purpureocillium lilacinum.</title>
        <authorList>
            <person name="Beijen E.P.W."/>
            <person name="Ohm R.A."/>
        </authorList>
    </citation>
    <scope>NUCLEOTIDE SEQUENCE [LARGE SCALE GENOMIC DNA]</scope>
    <source>
        <strain evidence="2 3">CBS 150709</strain>
    </source>
</reference>
<accession>A0ABR0BRH3</accession>
<evidence type="ECO:0000313" key="2">
    <source>
        <dbReference type="EMBL" id="KAK4086639.1"/>
    </source>
</evidence>
<name>A0ABR0BRH3_PURLI</name>
<evidence type="ECO:0000313" key="3">
    <source>
        <dbReference type="Proteomes" id="UP001287286"/>
    </source>
</evidence>
<sequence length="161" mass="16847">MLQASRGGRQRRRGCTQPWPGPGGHAIHGWVPYGTGQDCHARASDGGAGTESQPGRAAQPSKSLGPSSSPPSPCCIASHNDDGASHPSLPRPESDEPLEAQTSAASAVAGSARRVAGTEPGLATDMATEKQEGRGMELTWHRRVKPKLQGRTAFAHMDEHV</sequence>
<proteinExistence type="predicted"/>
<gene>
    <name evidence="2" type="ORF">Purlil1_9029</name>
</gene>
<comment type="caution">
    <text evidence="2">The sequence shown here is derived from an EMBL/GenBank/DDBJ whole genome shotgun (WGS) entry which is preliminary data.</text>
</comment>
<feature type="compositionally biased region" description="Low complexity" evidence="1">
    <location>
        <begin position="104"/>
        <end position="117"/>
    </location>
</feature>
<protein>
    <submittedName>
        <fullName evidence="2">Uncharacterized protein</fullName>
    </submittedName>
</protein>
<keyword evidence="3" id="KW-1185">Reference proteome</keyword>
<evidence type="ECO:0000256" key="1">
    <source>
        <dbReference type="SAM" id="MobiDB-lite"/>
    </source>
</evidence>